<reference evidence="2 3" key="1">
    <citation type="submission" date="2020-08" db="EMBL/GenBank/DDBJ databases">
        <title>Genomic Encyclopedia of Type Strains, Phase IV (KMG-IV): sequencing the most valuable type-strain genomes for metagenomic binning, comparative biology and taxonomic classification.</title>
        <authorList>
            <person name="Goeker M."/>
        </authorList>
    </citation>
    <scope>NUCLEOTIDE SEQUENCE [LARGE SCALE GENOMIC DNA]</scope>
    <source>
        <strain evidence="2 3">DSM 102983</strain>
    </source>
</reference>
<comment type="caution">
    <text evidence="2">The sequence shown here is derived from an EMBL/GenBank/DDBJ whole genome shotgun (WGS) entry which is preliminary data.</text>
</comment>
<name>A0ABR6KN39_9BACT</name>
<evidence type="ECO:0000256" key="1">
    <source>
        <dbReference type="SAM" id="Phobius"/>
    </source>
</evidence>
<dbReference type="EMBL" id="JACHOC010000005">
    <property type="protein sequence ID" value="MBB4622942.1"/>
    <property type="molecule type" value="Genomic_DNA"/>
</dbReference>
<feature type="transmembrane region" description="Helical" evidence="1">
    <location>
        <begin position="57"/>
        <end position="78"/>
    </location>
</feature>
<feature type="transmembrane region" description="Helical" evidence="1">
    <location>
        <begin position="98"/>
        <end position="116"/>
    </location>
</feature>
<evidence type="ECO:0000313" key="2">
    <source>
        <dbReference type="EMBL" id="MBB4622942.1"/>
    </source>
</evidence>
<keyword evidence="1" id="KW-0472">Membrane</keyword>
<organism evidence="2 3">
    <name type="scientific">Parabacteroides faecis</name>
    <dbReference type="NCBI Taxonomy" id="1217282"/>
    <lineage>
        <taxon>Bacteria</taxon>
        <taxon>Pseudomonadati</taxon>
        <taxon>Bacteroidota</taxon>
        <taxon>Bacteroidia</taxon>
        <taxon>Bacteroidales</taxon>
        <taxon>Tannerellaceae</taxon>
        <taxon>Parabacteroides</taxon>
    </lineage>
</organism>
<accession>A0ABR6KN39</accession>
<dbReference type="RefSeq" id="WP_122374867.1">
    <property type="nucleotide sequence ID" value="NZ_BMPB01000005.1"/>
</dbReference>
<proteinExistence type="predicted"/>
<sequence length="127" mass="14088">MNTSDKDINRLTKKILKESMVEPSPELSMKIMDLIMQEEPLKVPEVKKVKLESGMPPFMIVGIIIVYLVVFAGLLMLIGQLPAGNVSHILSGLKEKLPYILTVAAIAGSLIFYSALDKILALRYFGR</sequence>
<gene>
    <name evidence="2" type="ORF">GGQ57_002851</name>
</gene>
<keyword evidence="1" id="KW-0812">Transmembrane</keyword>
<evidence type="ECO:0000313" key="3">
    <source>
        <dbReference type="Proteomes" id="UP000533637"/>
    </source>
</evidence>
<keyword evidence="3" id="KW-1185">Reference proteome</keyword>
<keyword evidence="1" id="KW-1133">Transmembrane helix</keyword>
<dbReference type="Proteomes" id="UP000533637">
    <property type="component" value="Unassembled WGS sequence"/>
</dbReference>
<evidence type="ECO:0008006" key="4">
    <source>
        <dbReference type="Google" id="ProtNLM"/>
    </source>
</evidence>
<protein>
    <recommendedName>
        <fullName evidence="4">DUF5056 domain-containing protein</fullName>
    </recommendedName>
</protein>